<dbReference type="eggNOG" id="ENOG502RX9H">
    <property type="taxonomic scope" value="Eukaryota"/>
</dbReference>
<gene>
    <name evidence="9" type="ORF">UCREL1_4524</name>
</gene>
<feature type="region of interest" description="Disordered" evidence="6">
    <location>
        <begin position="195"/>
        <end position="251"/>
    </location>
</feature>
<evidence type="ECO:0000256" key="2">
    <source>
        <dbReference type="ARBA" id="ARBA00008066"/>
    </source>
</evidence>
<feature type="transmembrane region" description="Helical" evidence="7">
    <location>
        <begin position="365"/>
        <end position="389"/>
    </location>
</feature>
<organism evidence="9 10">
    <name type="scientific">Eutypa lata (strain UCR-EL1)</name>
    <name type="common">Grapevine dieback disease fungus</name>
    <name type="synonym">Eutypa armeniacae</name>
    <dbReference type="NCBI Taxonomy" id="1287681"/>
    <lineage>
        <taxon>Eukaryota</taxon>
        <taxon>Fungi</taxon>
        <taxon>Dikarya</taxon>
        <taxon>Ascomycota</taxon>
        <taxon>Pezizomycotina</taxon>
        <taxon>Sordariomycetes</taxon>
        <taxon>Xylariomycetidae</taxon>
        <taxon>Xylariales</taxon>
        <taxon>Diatrypaceae</taxon>
        <taxon>Eutypa</taxon>
    </lineage>
</organism>
<dbReference type="Proteomes" id="UP000012174">
    <property type="component" value="Unassembled WGS sequence"/>
</dbReference>
<evidence type="ECO:0000256" key="4">
    <source>
        <dbReference type="ARBA" id="ARBA00022989"/>
    </source>
</evidence>
<evidence type="ECO:0000256" key="6">
    <source>
        <dbReference type="SAM" id="MobiDB-lite"/>
    </source>
</evidence>
<dbReference type="InterPro" id="IPR043047">
    <property type="entry name" value="Hri1_N_sf"/>
</dbReference>
<evidence type="ECO:0000259" key="8">
    <source>
        <dbReference type="Pfam" id="PF01490"/>
    </source>
</evidence>
<dbReference type="OMA" id="RIMYLFR"/>
<name>M7SVB5_EUTLA</name>
<feature type="transmembrane region" description="Helical" evidence="7">
    <location>
        <begin position="663"/>
        <end position="684"/>
    </location>
</feature>
<sequence>MVIKATPQILQRVSVRWLPAPAYEDSNTVALNVSGYFLDLRVATADGALQWSRAGERKQIATSPLTFQWTRIIDSTGSSQADDAKFKTLPNGDDLEYGEFNQDGTSVPYEEVWRDVTNEVSVDGDDCAWILQSVDGSTFLGKVGGIYMGMSRTEDGRFGVRKEVCDKTTGSWKIEFESGPVADIPRAMDVIPSEPQLKPMATTPGDKGHALSGHDGERSSVPVSTPDNNPGLPPNMSASGSYSNEDGKDHKVEMGRDSQMAADEKPKLGEVMEDDEVFQSGAGQADFRALGWVRTAIILMKLCFATGVLAIPSAFGQVGYGPGIVLLIIWGAMCTYYARIMYLFRMKHRGVHNIADAAAVMGGPIAREVASVLFLLTWILATGSSLLGLAQGLKILANGKVCTVVWTLIAAICTALFSSIRTLGKLAILTWIGFASIFTAVFIVVVGVTQVDRPAAAPQTGPYDLNVIAVGTPGFVAGLTATINLFAGFGSTPTFMPVIAEMKSPNSFPRALYTSQGALVACYVAFGTVVYTYCGEYVASPSLASAGGLLEKIAYGISIPGFIMTSTLWVHLAAKFVLVRVLRGSVHLQSNSIIHWGTWLGSTISITALSFVMAEAVPFFSYLIGLIGSLCCAPTCLIIPAFMGLHMLYHDNTTDLKSKLFRALHIFTLIIGLFITVAGTYTVIQSIIDAYSSGEVGGAFTCG</sequence>
<protein>
    <submittedName>
        <fullName evidence="9">Putative neutral amino acid transporter protein</fullName>
    </submittedName>
</protein>
<feature type="compositionally biased region" description="Basic and acidic residues" evidence="6">
    <location>
        <begin position="206"/>
        <end position="218"/>
    </location>
</feature>
<dbReference type="InterPro" id="IPR013057">
    <property type="entry name" value="AA_transpt_TM"/>
</dbReference>
<feature type="transmembrane region" description="Helical" evidence="7">
    <location>
        <begin position="619"/>
        <end position="642"/>
    </location>
</feature>
<feature type="transmembrane region" description="Helical" evidence="7">
    <location>
        <begin position="395"/>
        <end position="417"/>
    </location>
</feature>
<dbReference type="OrthoDB" id="40134at2759"/>
<feature type="transmembrane region" description="Helical" evidence="7">
    <location>
        <begin position="426"/>
        <end position="448"/>
    </location>
</feature>
<dbReference type="GO" id="GO:0015179">
    <property type="term" value="F:L-amino acid transmembrane transporter activity"/>
    <property type="evidence" value="ECO:0007669"/>
    <property type="project" value="TreeGrafter"/>
</dbReference>
<keyword evidence="4 7" id="KW-1133">Transmembrane helix</keyword>
<evidence type="ECO:0000256" key="1">
    <source>
        <dbReference type="ARBA" id="ARBA00004141"/>
    </source>
</evidence>
<keyword evidence="3 7" id="KW-0812">Transmembrane</keyword>
<reference evidence="10" key="1">
    <citation type="journal article" date="2013" name="Genome Announc.">
        <title>Draft genome sequence of the grapevine dieback fungus Eutypa lata UCR-EL1.</title>
        <authorList>
            <person name="Blanco-Ulate B."/>
            <person name="Rolshausen P.E."/>
            <person name="Cantu D."/>
        </authorList>
    </citation>
    <scope>NUCLEOTIDE SEQUENCE [LARGE SCALE GENOMIC DNA]</scope>
    <source>
        <strain evidence="10">UCR-EL1</strain>
    </source>
</reference>
<dbReference type="InterPro" id="IPR031818">
    <property type="entry name" value="Hri1"/>
</dbReference>
<feature type="transmembrane region" description="Helical" evidence="7">
    <location>
        <begin position="511"/>
        <end position="533"/>
    </location>
</feature>
<comment type="similarity">
    <text evidence="2">Belongs to the amino acid/polyamine transporter 2 family.</text>
</comment>
<dbReference type="STRING" id="1287681.M7SVB5"/>
<dbReference type="EMBL" id="KB706238">
    <property type="protein sequence ID" value="EMR68468.1"/>
    <property type="molecule type" value="Genomic_DNA"/>
</dbReference>
<dbReference type="KEGG" id="ela:UCREL1_4524"/>
<dbReference type="GO" id="GO:0016020">
    <property type="term" value="C:membrane"/>
    <property type="evidence" value="ECO:0007669"/>
    <property type="project" value="UniProtKB-SubCell"/>
</dbReference>
<feature type="transmembrane region" description="Helical" evidence="7">
    <location>
        <begin position="468"/>
        <end position="490"/>
    </location>
</feature>
<feature type="transmembrane region" description="Helical" evidence="7">
    <location>
        <begin position="553"/>
        <end position="572"/>
    </location>
</feature>
<accession>M7SVB5</accession>
<evidence type="ECO:0000256" key="3">
    <source>
        <dbReference type="ARBA" id="ARBA00022692"/>
    </source>
</evidence>
<keyword evidence="10" id="KW-1185">Reference proteome</keyword>
<dbReference type="Pfam" id="PF16815">
    <property type="entry name" value="HRI1"/>
    <property type="match status" value="1"/>
</dbReference>
<dbReference type="Gene3D" id="2.40.128.320">
    <property type="entry name" value="Protein HRI1, N-terminal domain"/>
    <property type="match status" value="1"/>
</dbReference>
<proteinExistence type="inferred from homology"/>
<evidence type="ECO:0000256" key="5">
    <source>
        <dbReference type="ARBA" id="ARBA00023136"/>
    </source>
</evidence>
<feature type="transmembrane region" description="Helical" evidence="7">
    <location>
        <begin position="593"/>
        <end position="613"/>
    </location>
</feature>
<keyword evidence="5 7" id="KW-0472">Membrane</keyword>
<comment type="subcellular location">
    <subcellularLocation>
        <location evidence="1">Membrane</location>
        <topology evidence="1">Multi-pass membrane protein</topology>
    </subcellularLocation>
</comment>
<feature type="transmembrane region" description="Helical" evidence="7">
    <location>
        <begin position="324"/>
        <end position="344"/>
    </location>
</feature>
<evidence type="ECO:0000256" key="7">
    <source>
        <dbReference type="SAM" id="Phobius"/>
    </source>
</evidence>
<dbReference type="Pfam" id="PF01490">
    <property type="entry name" value="Aa_trans"/>
    <property type="match status" value="1"/>
</dbReference>
<dbReference type="HOGENOM" id="CLU_024452_0_0_1"/>
<dbReference type="PANTHER" id="PTHR22950">
    <property type="entry name" value="AMINO ACID TRANSPORTER"/>
    <property type="match status" value="1"/>
</dbReference>
<dbReference type="PANTHER" id="PTHR22950:SF697">
    <property type="entry name" value="AMINO ACID TRANSPORTER (EUROFUNG)"/>
    <property type="match status" value="1"/>
</dbReference>
<feature type="domain" description="Amino acid transporter transmembrane" evidence="8">
    <location>
        <begin position="291"/>
        <end position="685"/>
    </location>
</feature>
<evidence type="ECO:0000313" key="9">
    <source>
        <dbReference type="EMBL" id="EMR68468.1"/>
    </source>
</evidence>
<dbReference type="AlphaFoldDB" id="M7SVB5"/>
<feature type="transmembrane region" description="Helical" evidence="7">
    <location>
        <begin position="298"/>
        <end position="318"/>
    </location>
</feature>
<evidence type="ECO:0000313" key="10">
    <source>
        <dbReference type="Proteomes" id="UP000012174"/>
    </source>
</evidence>